<gene>
    <name evidence="5" type="ORF">SMD27_12710</name>
</gene>
<feature type="compositionally biased region" description="Basic residues" evidence="4">
    <location>
        <begin position="1"/>
        <end position="12"/>
    </location>
</feature>
<evidence type="ECO:0000256" key="2">
    <source>
        <dbReference type="ARBA" id="ARBA00001089"/>
    </source>
</evidence>
<dbReference type="EMBL" id="JAXCLW010000003">
    <property type="protein sequence ID" value="MDY0883706.1"/>
    <property type="molecule type" value="Genomic_DNA"/>
</dbReference>
<dbReference type="Proteomes" id="UP001279642">
    <property type="component" value="Unassembled WGS sequence"/>
</dbReference>
<dbReference type="PANTHER" id="PTHR11686">
    <property type="entry name" value="GAMMA GLUTAMYL TRANSPEPTIDASE"/>
    <property type="match status" value="1"/>
</dbReference>
<accession>A0ABU5EC09</accession>
<evidence type="ECO:0000256" key="1">
    <source>
        <dbReference type="ARBA" id="ARBA00001049"/>
    </source>
</evidence>
<dbReference type="InterPro" id="IPR043138">
    <property type="entry name" value="GGT_lsub"/>
</dbReference>
<dbReference type="Gene3D" id="3.60.20.40">
    <property type="match status" value="1"/>
</dbReference>
<keyword evidence="5" id="KW-0808">Transferase</keyword>
<dbReference type="RefSeq" id="WP_320508775.1">
    <property type="nucleotide sequence ID" value="NZ_JAXCLW010000003.1"/>
</dbReference>
<dbReference type="InterPro" id="IPR029055">
    <property type="entry name" value="Ntn_hydrolases_N"/>
</dbReference>
<dbReference type="Pfam" id="PF01019">
    <property type="entry name" value="G_glu_transpept"/>
    <property type="match status" value="1"/>
</dbReference>
<evidence type="ECO:0000256" key="4">
    <source>
        <dbReference type="SAM" id="MobiDB-lite"/>
    </source>
</evidence>
<evidence type="ECO:0000313" key="6">
    <source>
        <dbReference type="Proteomes" id="UP001279642"/>
    </source>
</evidence>
<keyword evidence="5" id="KW-0012">Acyltransferase</keyword>
<name>A0ABU5EC09_9PROT</name>
<comment type="catalytic activity">
    <reaction evidence="3">
        <text>an N-terminal (5-L-glutamyl)-[peptide] + an alpha-amino acid = 5-L-glutamyl amino acid + an N-terminal L-alpha-aminoacyl-[peptide]</text>
        <dbReference type="Rhea" id="RHEA:23904"/>
        <dbReference type="Rhea" id="RHEA-COMP:9780"/>
        <dbReference type="Rhea" id="RHEA-COMP:9795"/>
        <dbReference type="ChEBI" id="CHEBI:77644"/>
        <dbReference type="ChEBI" id="CHEBI:78597"/>
        <dbReference type="ChEBI" id="CHEBI:78599"/>
        <dbReference type="ChEBI" id="CHEBI:78608"/>
        <dbReference type="EC" id="2.3.2.2"/>
    </reaction>
</comment>
<dbReference type="InterPro" id="IPR043137">
    <property type="entry name" value="GGT_ssub_C"/>
</dbReference>
<feature type="region of interest" description="Disordered" evidence="4">
    <location>
        <begin position="1"/>
        <end position="23"/>
    </location>
</feature>
<evidence type="ECO:0000256" key="3">
    <source>
        <dbReference type="ARBA" id="ARBA00047417"/>
    </source>
</evidence>
<reference evidence="5 6" key="1">
    <citation type="journal article" date="2016" name="Antonie Van Leeuwenhoek">
        <title>Dongia soli sp. nov., isolated from soil from Dokdo, Korea.</title>
        <authorList>
            <person name="Kim D.U."/>
            <person name="Lee H."/>
            <person name="Kim H."/>
            <person name="Kim S.G."/>
            <person name="Ka J.O."/>
        </authorList>
    </citation>
    <scope>NUCLEOTIDE SEQUENCE [LARGE SCALE GENOMIC DNA]</scope>
    <source>
        <strain evidence="5 6">D78</strain>
    </source>
</reference>
<dbReference type="GO" id="GO:0103068">
    <property type="term" value="F:leukotriene C4 gamma-glutamyl transferase activity"/>
    <property type="evidence" value="ECO:0007669"/>
    <property type="project" value="UniProtKB-EC"/>
</dbReference>
<protein>
    <submittedName>
        <fullName evidence="5">Gamma-glutamyltransferase</fullName>
        <ecNumber evidence="5">2.3.2.2</ecNumber>
    </submittedName>
</protein>
<organism evidence="5 6">
    <name type="scientific">Dongia soli</name>
    <dbReference type="NCBI Taxonomy" id="600628"/>
    <lineage>
        <taxon>Bacteria</taxon>
        <taxon>Pseudomonadati</taxon>
        <taxon>Pseudomonadota</taxon>
        <taxon>Alphaproteobacteria</taxon>
        <taxon>Rhodospirillales</taxon>
        <taxon>Dongiaceae</taxon>
        <taxon>Dongia</taxon>
    </lineage>
</organism>
<dbReference type="PRINTS" id="PR01210">
    <property type="entry name" value="GGTRANSPTASE"/>
</dbReference>
<comment type="catalytic activity">
    <reaction evidence="1">
        <text>an S-substituted glutathione + H2O = an S-substituted L-cysteinylglycine + L-glutamate</text>
        <dbReference type="Rhea" id="RHEA:59468"/>
        <dbReference type="ChEBI" id="CHEBI:15377"/>
        <dbReference type="ChEBI" id="CHEBI:29985"/>
        <dbReference type="ChEBI" id="CHEBI:90779"/>
        <dbReference type="ChEBI" id="CHEBI:143103"/>
        <dbReference type="EC" id="3.4.19.13"/>
    </reaction>
</comment>
<dbReference type="EC" id="2.3.2.2" evidence="5"/>
<dbReference type="InterPro" id="IPR000101">
    <property type="entry name" value="GGT_peptidase"/>
</dbReference>
<comment type="catalytic activity">
    <reaction evidence="2">
        <text>glutathione + H2O = L-cysteinylglycine + L-glutamate</text>
        <dbReference type="Rhea" id="RHEA:28807"/>
        <dbReference type="ChEBI" id="CHEBI:15377"/>
        <dbReference type="ChEBI" id="CHEBI:29985"/>
        <dbReference type="ChEBI" id="CHEBI:57925"/>
        <dbReference type="ChEBI" id="CHEBI:61694"/>
        <dbReference type="EC" id="3.4.19.13"/>
    </reaction>
</comment>
<keyword evidence="6" id="KW-1185">Reference proteome</keyword>
<dbReference type="SUPFAM" id="SSF56235">
    <property type="entry name" value="N-terminal nucleophile aminohydrolases (Ntn hydrolases)"/>
    <property type="match status" value="1"/>
</dbReference>
<dbReference type="PANTHER" id="PTHR11686:SF9">
    <property type="entry name" value="RE13973P"/>
    <property type="match status" value="1"/>
</dbReference>
<comment type="caution">
    <text evidence="5">The sequence shown here is derived from an EMBL/GenBank/DDBJ whole genome shotgun (WGS) entry which is preliminary data.</text>
</comment>
<evidence type="ECO:0000313" key="5">
    <source>
        <dbReference type="EMBL" id="MDY0883706.1"/>
    </source>
</evidence>
<sequence>MMLPRYHNRLSRSGKAASETTTNKTQLVAGGSVRKAGKIRRNCGLGLVSVALLNLTACNTAPVNYAGDLYSVADFYGGVVADEPRAALVGRDILANGGDAADAMVAMYFTMAVTMPSAASLGGGGVCIAHEPVGDKNKSNTQVIDFLPRMAAGGKVAVPGNVRGMAALWAGFGKLQWAQLVAPGEKLATAGTPASRALANDVAAAGPILRDDPQMAGLFVTPEGRPLGEADNLRQAQLGAVLGQIRARGAGAFYSGPLAQRLVDAAQAIGAPLTVDDLRDFKASMYSPLQVPLGDQTVYLPQPPASGGVTTAQMLNVMGSAPKGKDSETQFLASASMRLMADRSNWMKPGGEATREVADLVSSNHTSELMSGYQPGRVIAASALVPPAQRSPENPWSVNAVAADLNGMAIACTFTMNALFGAGRLAGDTGIILAPAPNDQGAGFSALAPMIVANQHNGEFYYASAASGGMPGAIAQAVILHRVMGQDVPLDKAILAPRVFHNGEPDKVFYEDGADVSALTAAGFQVEQRNGLGRVNAIYCPGGAPTKPDSCVMRNDYRGNGLASFYSKH</sequence>
<proteinExistence type="predicted"/>
<dbReference type="Gene3D" id="1.10.246.130">
    <property type="match status" value="1"/>
</dbReference>